<dbReference type="PANTHER" id="PTHR34265:SF1">
    <property type="entry name" value="TYPE III PANTOTHENATE KINASE"/>
    <property type="match status" value="1"/>
</dbReference>
<evidence type="ECO:0000256" key="16">
    <source>
        <dbReference type="HAMAP-Rule" id="MF_01274"/>
    </source>
</evidence>
<dbReference type="Gene3D" id="3.30.420.40">
    <property type="match status" value="2"/>
</dbReference>
<evidence type="ECO:0000256" key="9">
    <source>
        <dbReference type="ARBA" id="ARBA00022741"/>
    </source>
</evidence>
<keyword evidence="10 16" id="KW-0418">Kinase</keyword>
<dbReference type="UniPathway" id="UPA00241">
    <property type="reaction ID" value="UER00352"/>
</dbReference>
<evidence type="ECO:0000256" key="7">
    <source>
        <dbReference type="ARBA" id="ARBA00022490"/>
    </source>
</evidence>
<keyword evidence="9 16" id="KW-0547">Nucleotide-binding</keyword>
<dbReference type="GO" id="GO:0005737">
    <property type="term" value="C:cytoplasm"/>
    <property type="evidence" value="ECO:0007669"/>
    <property type="project" value="UniProtKB-SubCell"/>
</dbReference>
<dbReference type="EC" id="2.7.1.33" evidence="6 16"/>
<comment type="catalytic activity">
    <reaction evidence="1 16">
        <text>(R)-pantothenate + ATP = (R)-4'-phosphopantothenate + ADP + H(+)</text>
        <dbReference type="Rhea" id="RHEA:16373"/>
        <dbReference type="ChEBI" id="CHEBI:10986"/>
        <dbReference type="ChEBI" id="CHEBI:15378"/>
        <dbReference type="ChEBI" id="CHEBI:29032"/>
        <dbReference type="ChEBI" id="CHEBI:30616"/>
        <dbReference type="ChEBI" id="CHEBI:456216"/>
        <dbReference type="EC" id="2.7.1.33"/>
    </reaction>
</comment>
<comment type="caution">
    <text evidence="17">The sequence shown here is derived from an EMBL/GenBank/DDBJ whole genome shotgun (WGS) entry which is preliminary data.</text>
</comment>
<sequence>MPSTALTTSNTTDTHHPTTKLWLDLGNTRLKYWLTDAHGQLLDHAAEQHLQAPAELLRGLVYRFERLAPAFIGVSSVLGQAVNTQVSHSLTQLGVPFEFAQVNAAHPLMQSAYDARQLGVDRWLQMLGAVDVSARQCIVGCGTALTIDLIDCGRHMGGYIFPSIHLQRSALYSGTRQIGQVSASFDSIACGKNTEQAVQHGILLSVVGAIHEVQRQYTGFALILTGGDAPVVAAQLDPTLAPTPVIAPDLLLQGLRRFFADV</sequence>
<dbReference type="Pfam" id="PF03309">
    <property type="entry name" value="Pan_kinase"/>
    <property type="match status" value="1"/>
</dbReference>
<evidence type="ECO:0000256" key="13">
    <source>
        <dbReference type="ARBA" id="ARBA00022993"/>
    </source>
</evidence>
<comment type="pathway">
    <text evidence="4 16">Cofactor biosynthesis; coenzyme A biosynthesis; CoA from (R)-pantothenate: step 1/5.</text>
</comment>
<evidence type="ECO:0000256" key="11">
    <source>
        <dbReference type="ARBA" id="ARBA00022840"/>
    </source>
</evidence>
<evidence type="ECO:0000256" key="5">
    <source>
        <dbReference type="ARBA" id="ARBA00011738"/>
    </source>
</evidence>
<name>A0A1B8QDT6_9GAMM</name>
<comment type="caution">
    <text evidence="16">Lacks conserved residue(s) required for the propagation of feature annotation.</text>
</comment>
<keyword evidence="7 16" id="KW-0963">Cytoplasm</keyword>
<comment type="cofactor">
    <cofactor evidence="2">
        <name>K(+)</name>
        <dbReference type="ChEBI" id="CHEBI:29103"/>
    </cofactor>
</comment>
<evidence type="ECO:0000256" key="6">
    <source>
        <dbReference type="ARBA" id="ARBA00012102"/>
    </source>
</evidence>
<feature type="binding site" evidence="16">
    <location>
        <position position="143"/>
    </location>
    <ligand>
        <name>ATP</name>
        <dbReference type="ChEBI" id="CHEBI:30616"/>
    </ligand>
</feature>
<feature type="active site" description="Proton acceptor" evidence="16">
    <location>
        <position position="121"/>
    </location>
</feature>
<dbReference type="RefSeq" id="WP_067337137.1">
    <property type="nucleotide sequence ID" value="NZ_LZNA01000039.1"/>
</dbReference>
<keyword evidence="11 16" id="KW-0067">ATP-binding</keyword>
<keyword evidence="8 16" id="KW-0808">Transferase</keyword>
<dbReference type="InterPro" id="IPR004619">
    <property type="entry name" value="Type_III_PanK"/>
</dbReference>
<keyword evidence="13 16" id="KW-0173">Coenzyme A biosynthesis</keyword>
<comment type="cofactor">
    <cofactor evidence="16">
        <name>NH4(+)</name>
        <dbReference type="ChEBI" id="CHEBI:28938"/>
    </cofactor>
    <cofactor evidence="16">
        <name>K(+)</name>
        <dbReference type="ChEBI" id="CHEBI:29103"/>
    </cofactor>
    <text evidence="16">A monovalent cation. Ammonium or potassium.</text>
</comment>
<evidence type="ECO:0000313" key="18">
    <source>
        <dbReference type="Proteomes" id="UP000092616"/>
    </source>
</evidence>
<evidence type="ECO:0000256" key="15">
    <source>
        <dbReference type="ARBA" id="ARBA00040883"/>
    </source>
</evidence>
<dbReference type="CDD" id="cd24015">
    <property type="entry name" value="ASKHA_NBD_PanK-III"/>
    <property type="match status" value="1"/>
</dbReference>
<feature type="binding site" evidence="16">
    <location>
        <begin position="24"/>
        <end position="31"/>
    </location>
    <ligand>
        <name>ATP</name>
        <dbReference type="ChEBI" id="CHEBI:30616"/>
    </ligand>
</feature>
<evidence type="ECO:0000256" key="8">
    <source>
        <dbReference type="ARBA" id="ARBA00022679"/>
    </source>
</evidence>
<dbReference type="SUPFAM" id="SSF53067">
    <property type="entry name" value="Actin-like ATPase domain"/>
    <property type="match status" value="2"/>
</dbReference>
<dbReference type="EMBL" id="LZNA01000039">
    <property type="protein sequence ID" value="OBX79817.1"/>
    <property type="molecule type" value="Genomic_DNA"/>
</dbReference>
<feature type="binding site" evidence="16">
    <location>
        <position position="194"/>
    </location>
    <ligand>
        <name>substrate</name>
    </ligand>
</feature>
<dbReference type="AlphaFoldDB" id="A0A1B8QDT6"/>
<evidence type="ECO:0000256" key="12">
    <source>
        <dbReference type="ARBA" id="ARBA00022958"/>
    </source>
</evidence>
<accession>A0A1B8QDT6</accession>
<reference evidence="17 18" key="1">
    <citation type="submission" date="2016-06" db="EMBL/GenBank/DDBJ databases">
        <title>Draft genome of Moraxella atlantae CCUG 59586.</title>
        <authorList>
            <person name="Salva-Serra F."/>
            <person name="Engstrom-Jakobsson H."/>
            <person name="Thorell K."/>
            <person name="Gonzales-Siles L."/>
            <person name="Karlsson R."/>
            <person name="Boulund F."/>
            <person name="Engstrand L."/>
            <person name="Kristiansson E."/>
            <person name="Moore E."/>
        </authorList>
    </citation>
    <scope>NUCLEOTIDE SEQUENCE [LARGE SCALE GENOMIC DNA]</scope>
    <source>
        <strain evidence="17 18">CCUG 59586</strain>
    </source>
</reference>
<evidence type="ECO:0000256" key="14">
    <source>
        <dbReference type="ARBA" id="ARBA00038036"/>
    </source>
</evidence>
<dbReference type="GO" id="GO:0004594">
    <property type="term" value="F:pantothenate kinase activity"/>
    <property type="evidence" value="ECO:0007669"/>
    <property type="project" value="UniProtKB-UniRule"/>
</dbReference>
<evidence type="ECO:0000256" key="3">
    <source>
        <dbReference type="ARBA" id="ARBA00004496"/>
    </source>
</evidence>
<dbReference type="HAMAP" id="MF_01274">
    <property type="entry name" value="Pantothen_kinase_3"/>
    <property type="match status" value="1"/>
</dbReference>
<dbReference type="GO" id="GO:0015937">
    <property type="term" value="P:coenzyme A biosynthetic process"/>
    <property type="evidence" value="ECO:0007669"/>
    <property type="project" value="UniProtKB-UniRule"/>
</dbReference>
<feature type="binding site" evidence="16">
    <location>
        <position position="113"/>
    </location>
    <ligand>
        <name>substrate</name>
    </ligand>
</feature>
<keyword evidence="18" id="KW-1185">Reference proteome</keyword>
<comment type="subunit">
    <text evidence="5 16">Homodimer.</text>
</comment>
<evidence type="ECO:0000256" key="10">
    <source>
        <dbReference type="ARBA" id="ARBA00022777"/>
    </source>
</evidence>
<keyword evidence="12 16" id="KW-0630">Potassium</keyword>
<evidence type="ECO:0000256" key="4">
    <source>
        <dbReference type="ARBA" id="ARBA00005225"/>
    </source>
</evidence>
<feature type="binding site" evidence="16">
    <location>
        <begin position="119"/>
        <end position="122"/>
    </location>
    <ligand>
        <name>substrate</name>
    </ligand>
</feature>
<proteinExistence type="inferred from homology"/>
<comment type="similarity">
    <text evidence="14 16">Belongs to the type III pantothenate kinase family.</text>
</comment>
<dbReference type="NCBIfam" id="TIGR00671">
    <property type="entry name" value="baf"/>
    <property type="match status" value="1"/>
</dbReference>
<protein>
    <recommendedName>
        <fullName evidence="15 16">Type III pantothenate kinase</fullName>
        <ecNumber evidence="6 16">2.7.1.33</ecNumber>
    </recommendedName>
    <alternativeName>
        <fullName evidence="16">PanK-III</fullName>
    </alternativeName>
    <alternativeName>
        <fullName evidence="16">Pantothenic acid kinase</fullName>
    </alternativeName>
</protein>
<organism evidence="17 18">
    <name type="scientific">Faucicola atlantae</name>
    <dbReference type="NCBI Taxonomy" id="34059"/>
    <lineage>
        <taxon>Bacteria</taxon>
        <taxon>Pseudomonadati</taxon>
        <taxon>Pseudomonadota</taxon>
        <taxon>Gammaproteobacteria</taxon>
        <taxon>Moraxellales</taxon>
        <taxon>Moraxellaceae</taxon>
        <taxon>Faucicola</taxon>
    </lineage>
</organism>
<evidence type="ECO:0000313" key="17">
    <source>
        <dbReference type="EMBL" id="OBX79817.1"/>
    </source>
</evidence>
<dbReference type="InterPro" id="IPR043129">
    <property type="entry name" value="ATPase_NBD"/>
</dbReference>
<comment type="subcellular location">
    <subcellularLocation>
        <location evidence="3 16">Cytoplasm</location>
    </subcellularLocation>
</comment>
<evidence type="ECO:0000256" key="1">
    <source>
        <dbReference type="ARBA" id="ARBA00001206"/>
    </source>
</evidence>
<evidence type="ECO:0000256" key="2">
    <source>
        <dbReference type="ARBA" id="ARBA00001958"/>
    </source>
</evidence>
<dbReference type="PANTHER" id="PTHR34265">
    <property type="entry name" value="TYPE III PANTOTHENATE KINASE"/>
    <property type="match status" value="1"/>
</dbReference>
<dbReference type="Proteomes" id="UP000092616">
    <property type="component" value="Unassembled WGS sequence"/>
</dbReference>
<dbReference type="GO" id="GO:0005524">
    <property type="term" value="F:ATP binding"/>
    <property type="evidence" value="ECO:0007669"/>
    <property type="project" value="UniProtKB-UniRule"/>
</dbReference>
<gene>
    <name evidence="16" type="primary">coaX</name>
    <name evidence="17" type="ORF">A9306_08220</name>
</gene>
<comment type="function">
    <text evidence="16">Catalyzes the phosphorylation of pantothenate (Pan), the first step in CoA biosynthesis.</text>
</comment>